<dbReference type="RefSeq" id="WP_049655595.1">
    <property type="nucleotide sequence ID" value="NZ_QVIG01000001.1"/>
</dbReference>
<reference evidence="1 2" key="1">
    <citation type="submission" date="2018-08" db="EMBL/GenBank/DDBJ databases">
        <title>Diversity &amp; Physiological Properties of Lignin-Decomposing Actinobacteria from Soil.</title>
        <authorList>
            <person name="Roh S.G."/>
            <person name="Kim S.B."/>
        </authorList>
    </citation>
    <scope>NUCLEOTIDE SEQUENCE [LARGE SCALE GENOMIC DNA]</scope>
    <source>
        <strain evidence="1 2">MMS17-GH009</strain>
    </source>
</reference>
<keyword evidence="2" id="KW-1185">Reference proteome</keyword>
<name>A0A372ZZ89_9ACTN</name>
<accession>A0A372ZZ89</accession>
<gene>
    <name evidence="1" type="ORF">DR950_25565</name>
</gene>
<proteinExistence type="predicted"/>
<dbReference type="AlphaFoldDB" id="A0A372ZZ89"/>
<dbReference type="Proteomes" id="UP000263377">
    <property type="component" value="Unassembled WGS sequence"/>
</dbReference>
<sequence>MAAERRGPRLLIVPAADRCLGWALRAANGRPLGVGVRTYRSEDELAEAVRVLLIERAALRCSVGQSEGRQWVWAAYLPVRSTRPGAADAVPVARSARGYLRRDQCQAGIEGFLAGLQWVGQELRRSGRDGRRPL</sequence>
<organism evidence="1 2">
    <name type="scientific">Kitasatospora xanthocidica</name>
    <dbReference type="NCBI Taxonomy" id="83382"/>
    <lineage>
        <taxon>Bacteria</taxon>
        <taxon>Bacillati</taxon>
        <taxon>Actinomycetota</taxon>
        <taxon>Actinomycetes</taxon>
        <taxon>Kitasatosporales</taxon>
        <taxon>Streptomycetaceae</taxon>
        <taxon>Kitasatospora</taxon>
    </lineage>
</organism>
<dbReference type="EMBL" id="QVIG01000001">
    <property type="protein sequence ID" value="RGD60690.1"/>
    <property type="molecule type" value="Genomic_DNA"/>
</dbReference>
<evidence type="ECO:0000313" key="2">
    <source>
        <dbReference type="Proteomes" id="UP000263377"/>
    </source>
</evidence>
<protein>
    <submittedName>
        <fullName evidence="1">Uncharacterized protein</fullName>
    </submittedName>
</protein>
<evidence type="ECO:0000313" key="1">
    <source>
        <dbReference type="EMBL" id="RGD60690.1"/>
    </source>
</evidence>
<comment type="caution">
    <text evidence="1">The sequence shown here is derived from an EMBL/GenBank/DDBJ whole genome shotgun (WGS) entry which is preliminary data.</text>
</comment>